<feature type="domain" description="RCC1-like" evidence="5">
    <location>
        <begin position="139"/>
        <end position="371"/>
    </location>
</feature>
<feature type="compositionally biased region" description="Polar residues" evidence="4">
    <location>
        <begin position="788"/>
        <end position="799"/>
    </location>
</feature>
<dbReference type="OrthoDB" id="1893551at2759"/>
<feature type="compositionally biased region" description="Low complexity" evidence="4">
    <location>
        <begin position="996"/>
        <end position="1010"/>
    </location>
</feature>
<dbReference type="SUPFAM" id="SSF48403">
    <property type="entry name" value="Ankyrin repeat"/>
    <property type="match status" value="1"/>
</dbReference>
<dbReference type="Pfam" id="PF12796">
    <property type="entry name" value="Ank_2"/>
    <property type="match status" value="1"/>
</dbReference>
<evidence type="ECO:0000256" key="3">
    <source>
        <dbReference type="PROSITE-ProRule" id="PRU00235"/>
    </source>
</evidence>
<feature type="repeat" description="ANK" evidence="2">
    <location>
        <begin position="62"/>
        <end position="94"/>
    </location>
</feature>
<keyword evidence="6" id="KW-0808">Transferase</keyword>
<feature type="compositionally biased region" description="Basic and acidic residues" evidence="4">
    <location>
        <begin position="923"/>
        <end position="944"/>
    </location>
</feature>
<dbReference type="GO" id="GO:0016301">
    <property type="term" value="F:kinase activity"/>
    <property type="evidence" value="ECO:0007669"/>
    <property type="project" value="UniProtKB-KW"/>
</dbReference>
<dbReference type="InterPro" id="IPR058923">
    <property type="entry name" value="RCC1-like_dom"/>
</dbReference>
<protein>
    <submittedName>
        <fullName evidence="6">Inhibitor of Bruton tyrosine kinase</fullName>
    </submittedName>
</protein>
<dbReference type="InterPro" id="IPR051625">
    <property type="entry name" value="Signaling_Regulatory_Domain"/>
</dbReference>
<feature type="repeat" description="ANK" evidence="2">
    <location>
        <begin position="96"/>
        <end position="128"/>
    </location>
</feature>
<dbReference type="InterPro" id="IPR009091">
    <property type="entry name" value="RCC1/BLIP-II"/>
</dbReference>
<keyword evidence="1" id="KW-0677">Repeat</keyword>
<feature type="region of interest" description="Disordered" evidence="4">
    <location>
        <begin position="873"/>
        <end position="1041"/>
    </location>
</feature>
<dbReference type="Gene3D" id="1.25.40.20">
    <property type="entry name" value="Ankyrin repeat-containing domain"/>
    <property type="match status" value="1"/>
</dbReference>
<dbReference type="AlphaFoldDB" id="A0A6A1WI11"/>
<dbReference type="SUPFAM" id="SSF50985">
    <property type="entry name" value="RCC1/BLIP-II"/>
    <property type="match status" value="2"/>
</dbReference>
<feature type="repeat" description="RCC1" evidence="3">
    <location>
        <begin position="154"/>
        <end position="205"/>
    </location>
</feature>
<feature type="repeat" description="RCC1" evidence="3">
    <location>
        <begin position="260"/>
        <end position="310"/>
    </location>
</feature>
<comment type="caution">
    <text evidence="6">The sequence shown here is derived from an EMBL/GenBank/DDBJ whole genome shotgun (WGS) entry which is preliminary data.</text>
</comment>
<proteinExistence type="predicted"/>
<dbReference type="SMART" id="SM00248">
    <property type="entry name" value="ANK"/>
    <property type="match status" value="2"/>
</dbReference>
<feature type="region of interest" description="Disordered" evidence="4">
    <location>
        <begin position="655"/>
        <end position="703"/>
    </location>
</feature>
<reference evidence="6 7" key="1">
    <citation type="journal article" date="2019" name="Plant Biotechnol. J.">
        <title>The red bayberry genome and genetic basis of sex determination.</title>
        <authorList>
            <person name="Jia H.M."/>
            <person name="Jia H.J."/>
            <person name="Cai Q.L."/>
            <person name="Wang Y."/>
            <person name="Zhao H.B."/>
            <person name="Yang W.F."/>
            <person name="Wang G.Y."/>
            <person name="Li Y.H."/>
            <person name="Zhan D.L."/>
            <person name="Shen Y.T."/>
            <person name="Niu Q.F."/>
            <person name="Chang L."/>
            <person name="Qiu J."/>
            <person name="Zhao L."/>
            <person name="Xie H.B."/>
            <person name="Fu W.Y."/>
            <person name="Jin J."/>
            <person name="Li X.W."/>
            <person name="Jiao Y."/>
            <person name="Zhou C.C."/>
            <person name="Tu T."/>
            <person name="Chai C.Y."/>
            <person name="Gao J.L."/>
            <person name="Fan L.J."/>
            <person name="van de Weg E."/>
            <person name="Wang J.Y."/>
            <person name="Gao Z.S."/>
        </authorList>
    </citation>
    <scope>NUCLEOTIDE SEQUENCE [LARGE SCALE GENOMIC DNA]</scope>
    <source>
        <tissue evidence="6">Leaves</tissue>
    </source>
</reference>
<feature type="repeat" description="RCC1" evidence="3">
    <location>
        <begin position="206"/>
        <end position="259"/>
    </location>
</feature>
<feature type="region of interest" description="Disordered" evidence="4">
    <location>
        <begin position="760"/>
        <end position="802"/>
    </location>
</feature>
<name>A0A6A1WI11_9ROSI</name>
<feature type="compositionally biased region" description="Polar residues" evidence="4">
    <location>
        <begin position="908"/>
        <end position="922"/>
    </location>
</feature>
<sequence>MEVIVSPQGQKQNLQTHGRKSMSSGSQKDLCLVVQEGSLANVDLALAILKKNGGNINSRNVYGLTPLHIATWRNHIPIVRRLLVAGADPDARDGESGWSSLHRALHFGHLAVAGILLQSGASIALEDSKGRIPVDLLSGPVLQAVCDGHSSVATEVYSWGSGANYQLGTGNEHVQKLPCKVDALHGSHIMLVSAAKFHSVAVSARGEVYTWGFGRGGRLGHPDFDIHSYHTRQVTSGLGSRRVRAIAAAKHHTVVATEGGEVFTWGSNREGQLGYTSVDTQPTPRRVSSLRSKIVAVAAANKHTAVVSETGEVFTWGCNREGQLGYGTSNSASNYTPRVVEYLKGKIFKAVAAAKYHTIVLGADGEVYTWGHRLVTPRRAVIARNLKKSGSTTLKFHRMERLHVVAVAAGMVHSMALTDDGALFYWVSSDPDLRCQQLYSMCGRDIASISAGKYWTAAVTATGDVYMWDGKKGKDKPPIAMRLHGVKKATSVSVGETHLLIVGSLYHPVYPPNVVNNSQKLKLNIRDESELLEDDLVFDDIESTNLLPVVEKDDVERKPIPTLKGLCEKVAAECLVEPRNAIQLLEIADSLGADDLRKHCEEIAIRNLDYIFTVSSNAVASAALDILANLEKFLDLRSSEPWSYRRLPTPTATFPAIINSEEDDSENELTRTRDNHTKNTNLESKNDQRLDSFLQPKDNPNDGICKQVRALRKKLQQIEMLEAKQSSGHHLDDQQIAKLQTKYALESSLAELGVPVTVPAKASSSLSPDGKGNKKAEMRKQRRKSTHRVSQAETASGCSGNEAVPNAIKDFLDVGVPQVSKNKEDVMIEEIVADQASAESTYSILHDSSVLPKDKSSFPMSFKKKSKKGGLSMFLSGALDDTPKDVAPPPPTPKSEGPAWGGAKIRKGSTSLREIQNQQSKIKVNEPNRSKDQVEDLPDGRSDGKMLLSSFLPSKPIPMVVSARTAQNSDGERSTPPWAASGTPPHLSRPSLRAIQKQQEGKQQQSLSQSPKIRMTGFSVATGQGSPSDSPGLNRWFKPDADLPSPLRSIQIEEKAMKDLKRFYSSVKIVKNPS</sequence>
<dbReference type="PROSITE" id="PS50012">
    <property type="entry name" value="RCC1_3"/>
    <property type="match status" value="5"/>
</dbReference>
<feature type="compositionally biased region" description="Basic and acidic residues" evidence="4">
    <location>
        <begin position="668"/>
        <end position="677"/>
    </location>
</feature>
<feature type="compositionally biased region" description="Polar residues" evidence="4">
    <location>
        <begin position="1019"/>
        <end position="1031"/>
    </location>
</feature>
<feature type="compositionally biased region" description="Polar residues" evidence="4">
    <location>
        <begin position="7"/>
        <end position="24"/>
    </location>
</feature>
<feature type="repeat" description="RCC1" evidence="3">
    <location>
        <begin position="365"/>
        <end position="420"/>
    </location>
</feature>
<keyword evidence="2" id="KW-0040">ANK repeat</keyword>
<dbReference type="InterPro" id="IPR036770">
    <property type="entry name" value="Ankyrin_rpt-contain_sf"/>
</dbReference>
<dbReference type="PANTHER" id="PTHR22872">
    <property type="entry name" value="BTK-BINDING PROTEIN-RELATED"/>
    <property type="match status" value="1"/>
</dbReference>
<evidence type="ECO:0000313" key="7">
    <source>
        <dbReference type="Proteomes" id="UP000516437"/>
    </source>
</evidence>
<evidence type="ECO:0000256" key="1">
    <source>
        <dbReference type="ARBA" id="ARBA00022737"/>
    </source>
</evidence>
<feature type="repeat" description="RCC1" evidence="3">
    <location>
        <begin position="311"/>
        <end position="364"/>
    </location>
</feature>
<evidence type="ECO:0000313" key="6">
    <source>
        <dbReference type="EMBL" id="KAB1223497.1"/>
    </source>
</evidence>
<dbReference type="InterPro" id="IPR002110">
    <property type="entry name" value="Ankyrin_rpt"/>
</dbReference>
<evidence type="ECO:0000256" key="2">
    <source>
        <dbReference type="PROSITE-ProRule" id="PRU00023"/>
    </source>
</evidence>
<dbReference type="Pfam" id="PF25390">
    <property type="entry name" value="WD40_RLD"/>
    <property type="match status" value="1"/>
</dbReference>
<dbReference type="PANTHER" id="PTHR22872:SF2">
    <property type="entry name" value="INHIBITOR OF BRUTON TYROSINE KINASE"/>
    <property type="match status" value="1"/>
</dbReference>
<accession>A0A6A1WI11</accession>
<dbReference type="EMBL" id="RXIC02000020">
    <property type="protein sequence ID" value="KAB1223497.1"/>
    <property type="molecule type" value="Genomic_DNA"/>
</dbReference>
<evidence type="ECO:0000259" key="5">
    <source>
        <dbReference type="Pfam" id="PF25390"/>
    </source>
</evidence>
<dbReference type="PROSITE" id="PS50088">
    <property type="entry name" value="ANK_REPEAT"/>
    <property type="match status" value="2"/>
</dbReference>
<evidence type="ECO:0000256" key="4">
    <source>
        <dbReference type="SAM" id="MobiDB-lite"/>
    </source>
</evidence>
<keyword evidence="6" id="KW-0418">Kinase</keyword>
<gene>
    <name evidence="6" type="ORF">CJ030_MR2G016865</name>
</gene>
<organism evidence="6 7">
    <name type="scientific">Morella rubra</name>
    <name type="common">Chinese bayberry</name>
    <dbReference type="NCBI Taxonomy" id="262757"/>
    <lineage>
        <taxon>Eukaryota</taxon>
        <taxon>Viridiplantae</taxon>
        <taxon>Streptophyta</taxon>
        <taxon>Embryophyta</taxon>
        <taxon>Tracheophyta</taxon>
        <taxon>Spermatophyta</taxon>
        <taxon>Magnoliopsida</taxon>
        <taxon>eudicotyledons</taxon>
        <taxon>Gunneridae</taxon>
        <taxon>Pentapetalae</taxon>
        <taxon>rosids</taxon>
        <taxon>fabids</taxon>
        <taxon>Fagales</taxon>
        <taxon>Myricaceae</taxon>
        <taxon>Morella</taxon>
    </lineage>
</organism>
<dbReference type="PROSITE" id="PS50297">
    <property type="entry name" value="ANK_REP_REGION"/>
    <property type="match status" value="2"/>
</dbReference>
<keyword evidence="7" id="KW-1185">Reference proteome</keyword>
<dbReference type="PRINTS" id="PR00633">
    <property type="entry name" value="RCCNDNSATION"/>
</dbReference>
<feature type="region of interest" description="Disordered" evidence="4">
    <location>
        <begin position="1"/>
        <end position="24"/>
    </location>
</feature>
<dbReference type="Gene3D" id="2.130.10.30">
    <property type="entry name" value="Regulator of chromosome condensation 1/beta-lactamase-inhibitor protein II"/>
    <property type="match status" value="2"/>
</dbReference>
<dbReference type="InterPro" id="IPR000408">
    <property type="entry name" value="Reg_chr_condens"/>
</dbReference>
<dbReference type="Proteomes" id="UP000516437">
    <property type="component" value="Chromosome 2"/>
</dbReference>